<dbReference type="NCBIfam" id="TIGR00765">
    <property type="entry name" value="yihY_not_rbn"/>
    <property type="match status" value="1"/>
</dbReference>
<evidence type="ECO:0000256" key="2">
    <source>
        <dbReference type="ARBA" id="ARBA00022475"/>
    </source>
</evidence>
<dbReference type="PANTHER" id="PTHR30213:SF0">
    <property type="entry name" value="UPF0761 MEMBRANE PROTEIN YIHY"/>
    <property type="match status" value="1"/>
</dbReference>
<dbReference type="Pfam" id="PF03631">
    <property type="entry name" value="Virul_fac_BrkB"/>
    <property type="match status" value="1"/>
</dbReference>
<accession>A0ABS6EU14</accession>
<keyword evidence="5 6" id="KW-0472">Membrane</keyword>
<evidence type="ECO:0000256" key="6">
    <source>
        <dbReference type="SAM" id="Phobius"/>
    </source>
</evidence>
<feature type="transmembrane region" description="Helical" evidence="6">
    <location>
        <begin position="175"/>
        <end position="200"/>
    </location>
</feature>
<sequence>MRKKQIKQISGAMVRSYFTDSIPKASAELSYYLLFSIFPLLLVISTLMSAMKISQVTILNILSLLPGDIQRVISPIITRYIGSMSPFTFIGRIFVFTILGIYFMSRTMSSLMHTVNRIYKIPNRRGGIGQLIFEVLTAAGLIFAIVFTFILWIFGRSIRLLVLKYLSISLPEQLAWLWGWGRFLIAIGLMFLFILILCYLCPNCIMKLRDALPGALFTLVAWIICTVIFTFYITNISQYDALYGSISAIMILMLWLYLTGIVLILGFELNLILMKCKHKDFVCKQKPWYVKAIDGENTHTHKKRRRKIRRKRR</sequence>
<feature type="transmembrane region" description="Helical" evidence="6">
    <location>
        <begin position="212"/>
        <end position="233"/>
    </location>
</feature>
<gene>
    <name evidence="7" type="ORF">KQI75_10630</name>
</gene>
<evidence type="ECO:0000256" key="5">
    <source>
        <dbReference type="ARBA" id="ARBA00023136"/>
    </source>
</evidence>
<feature type="transmembrane region" description="Helical" evidence="6">
    <location>
        <begin position="89"/>
        <end position="111"/>
    </location>
</feature>
<proteinExistence type="predicted"/>
<dbReference type="InterPro" id="IPR017039">
    <property type="entry name" value="Virul_fac_BrkB"/>
</dbReference>
<evidence type="ECO:0000256" key="1">
    <source>
        <dbReference type="ARBA" id="ARBA00004651"/>
    </source>
</evidence>
<name>A0ABS6EU14_9FIRM</name>
<keyword evidence="8" id="KW-1185">Reference proteome</keyword>
<feature type="transmembrane region" description="Helical" evidence="6">
    <location>
        <begin position="131"/>
        <end position="155"/>
    </location>
</feature>
<evidence type="ECO:0000313" key="8">
    <source>
        <dbReference type="Proteomes" id="UP000783588"/>
    </source>
</evidence>
<comment type="subcellular location">
    <subcellularLocation>
        <location evidence="1">Cell membrane</location>
        <topology evidence="1">Multi-pass membrane protein</topology>
    </subcellularLocation>
</comment>
<evidence type="ECO:0000313" key="7">
    <source>
        <dbReference type="EMBL" id="MBU5491067.1"/>
    </source>
</evidence>
<comment type="caution">
    <text evidence="7">The sequence shown here is derived from an EMBL/GenBank/DDBJ whole genome shotgun (WGS) entry which is preliminary data.</text>
</comment>
<dbReference type="Proteomes" id="UP000783588">
    <property type="component" value="Unassembled WGS sequence"/>
</dbReference>
<dbReference type="PIRSF" id="PIRSF035875">
    <property type="entry name" value="RNase_BN"/>
    <property type="match status" value="1"/>
</dbReference>
<feature type="transmembrane region" description="Helical" evidence="6">
    <location>
        <begin position="245"/>
        <end position="267"/>
    </location>
</feature>
<evidence type="ECO:0000256" key="4">
    <source>
        <dbReference type="ARBA" id="ARBA00022989"/>
    </source>
</evidence>
<dbReference type="EMBL" id="JAHLQI010000006">
    <property type="protein sequence ID" value="MBU5491067.1"/>
    <property type="molecule type" value="Genomic_DNA"/>
</dbReference>
<keyword evidence="2" id="KW-1003">Cell membrane</keyword>
<organism evidence="7 8">
    <name type="scientific">Butyricicoccus intestinisimiae</name>
    <dbReference type="NCBI Taxonomy" id="2841509"/>
    <lineage>
        <taxon>Bacteria</taxon>
        <taxon>Bacillati</taxon>
        <taxon>Bacillota</taxon>
        <taxon>Clostridia</taxon>
        <taxon>Eubacteriales</taxon>
        <taxon>Butyricicoccaceae</taxon>
        <taxon>Butyricicoccus</taxon>
    </lineage>
</organism>
<dbReference type="RefSeq" id="WP_216470782.1">
    <property type="nucleotide sequence ID" value="NZ_JAHLQI010000006.1"/>
</dbReference>
<dbReference type="PANTHER" id="PTHR30213">
    <property type="entry name" value="INNER MEMBRANE PROTEIN YHJD"/>
    <property type="match status" value="1"/>
</dbReference>
<feature type="transmembrane region" description="Helical" evidence="6">
    <location>
        <begin position="31"/>
        <end position="51"/>
    </location>
</feature>
<evidence type="ECO:0000256" key="3">
    <source>
        <dbReference type="ARBA" id="ARBA00022692"/>
    </source>
</evidence>
<keyword evidence="3 6" id="KW-0812">Transmembrane</keyword>
<protein>
    <submittedName>
        <fullName evidence="7">YihY/virulence factor BrkB family protein</fullName>
    </submittedName>
</protein>
<reference evidence="7 8" key="1">
    <citation type="submission" date="2021-06" db="EMBL/GenBank/DDBJ databases">
        <authorList>
            <person name="Sun Q."/>
            <person name="Li D."/>
        </authorList>
    </citation>
    <scope>NUCLEOTIDE SEQUENCE [LARGE SCALE GENOMIC DNA]</scope>
    <source>
        <strain evidence="7 8">MSJd-7</strain>
    </source>
</reference>
<keyword evidence="4 6" id="KW-1133">Transmembrane helix</keyword>